<dbReference type="Proteomes" id="UP001159363">
    <property type="component" value="Chromosome 10"/>
</dbReference>
<accession>A0ABQ9GM44</accession>
<protein>
    <submittedName>
        <fullName evidence="1">Uncharacterized protein</fullName>
    </submittedName>
</protein>
<evidence type="ECO:0000313" key="2">
    <source>
        <dbReference type="Proteomes" id="UP001159363"/>
    </source>
</evidence>
<gene>
    <name evidence="1" type="ORF">PR048_026704</name>
</gene>
<sequence length="157" mass="17341">MAEVGGEMLQSAGSLLYSTVSVRSAAGRALWRRRRRRLMSAAAGVRQHQSSPCWRDAREGVCMRLLFVVGPETKSTCIARQLRYCCSWRQEPTQWLTHSPPTKAIRARSPAGPLPDLRIWGSCWMMPLAGDFSGHSYIPRPCTPSQGLTSCSGMTGT</sequence>
<organism evidence="1 2">
    <name type="scientific">Dryococelus australis</name>
    <dbReference type="NCBI Taxonomy" id="614101"/>
    <lineage>
        <taxon>Eukaryota</taxon>
        <taxon>Metazoa</taxon>
        <taxon>Ecdysozoa</taxon>
        <taxon>Arthropoda</taxon>
        <taxon>Hexapoda</taxon>
        <taxon>Insecta</taxon>
        <taxon>Pterygota</taxon>
        <taxon>Neoptera</taxon>
        <taxon>Polyneoptera</taxon>
        <taxon>Phasmatodea</taxon>
        <taxon>Verophasmatodea</taxon>
        <taxon>Anareolatae</taxon>
        <taxon>Phasmatidae</taxon>
        <taxon>Eurycanthinae</taxon>
        <taxon>Dryococelus</taxon>
    </lineage>
</organism>
<evidence type="ECO:0000313" key="1">
    <source>
        <dbReference type="EMBL" id="KAJ8873088.1"/>
    </source>
</evidence>
<keyword evidence="2" id="KW-1185">Reference proteome</keyword>
<dbReference type="EMBL" id="JARBHB010000011">
    <property type="protein sequence ID" value="KAJ8873088.1"/>
    <property type="molecule type" value="Genomic_DNA"/>
</dbReference>
<comment type="caution">
    <text evidence="1">The sequence shown here is derived from an EMBL/GenBank/DDBJ whole genome shotgun (WGS) entry which is preliminary data.</text>
</comment>
<reference evidence="1 2" key="1">
    <citation type="submission" date="2023-02" db="EMBL/GenBank/DDBJ databases">
        <title>LHISI_Scaffold_Assembly.</title>
        <authorList>
            <person name="Stuart O.P."/>
            <person name="Cleave R."/>
            <person name="Magrath M.J.L."/>
            <person name="Mikheyev A.S."/>
        </authorList>
    </citation>
    <scope>NUCLEOTIDE SEQUENCE [LARGE SCALE GENOMIC DNA]</scope>
    <source>
        <strain evidence="1">Daus_M_001</strain>
        <tissue evidence="1">Leg muscle</tissue>
    </source>
</reference>
<name>A0ABQ9GM44_9NEOP</name>
<proteinExistence type="predicted"/>